<proteinExistence type="predicted"/>
<dbReference type="Pfam" id="PF07508">
    <property type="entry name" value="Recombinase"/>
    <property type="match status" value="1"/>
</dbReference>
<name>A0A0H5Q9Q1_9ZZZZ</name>
<feature type="domain" description="Recombinase" evidence="2">
    <location>
        <begin position="176"/>
        <end position="319"/>
    </location>
</feature>
<reference evidence="3" key="2">
    <citation type="submission" date="2015-07" db="EMBL/GenBank/DDBJ databases">
        <title>Plasmids, circular viruses and viroids from rat gut.</title>
        <authorList>
            <person name="Jorgensen T.J."/>
            <person name="Hansen M.A."/>
            <person name="Xu Z."/>
            <person name="Tabak M.A."/>
            <person name="Sorensen S.J."/>
            <person name="Hansen L.H."/>
        </authorList>
    </citation>
    <scope>NUCLEOTIDE SEQUENCE</scope>
    <source>
        <strain evidence="3">RGRH1847</strain>
    </source>
</reference>
<dbReference type="GO" id="GO:0003677">
    <property type="term" value="F:DNA binding"/>
    <property type="evidence" value="ECO:0007669"/>
    <property type="project" value="InterPro"/>
</dbReference>
<evidence type="ECO:0000259" key="2">
    <source>
        <dbReference type="PROSITE" id="PS51737"/>
    </source>
</evidence>
<dbReference type="Gene3D" id="3.90.1750.20">
    <property type="entry name" value="Putative Large Serine Recombinase, Chain B, Domain 2"/>
    <property type="match status" value="1"/>
</dbReference>
<evidence type="ECO:0000259" key="1">
    <source>
        <dbReference type="PROSITE" id="PS51736"/>
    </source>
</evidence>
<protein>
    <recommendedName>
        <fullName evidence="4">Recombinase domain-containing protein</fullName>
    </recommendedName>
</protein>
<dbReference type="Pfam" id="PF00239">
    <property type="entry name" value="Resolvase"/>
    <property type="match status" value="1"/>
</dbReference>
<dbReference type="AlphaFoldDB" id="A0A0H5Q9Q1"/>
<dbReference type="InterPro" id="IPR025827">
    <property type="entry name" value="Zn_ribbon_recom_dom"/>
</dbReference>
<evidence type="ECO:0000313" key="3">
    <source>
        <dbReference type="EMBL" id="CRY98110.1"/>
    </source>
</evidence>
<dbReference type="SUPFAM" id="SSF53041">
    <property type="entry name" value="Resolvase-like"/>
    <property type="match status" value="1"/>
</dbReference>
<dbReference type="PROSITE" id="PS51737">
    <property type="entry name" value="RECOMBINASE_DNA_BIND"/>
    <property type="match status" value="1"/>
</dbReference>
<reference evidence="3" key="1">
    <citation type="submission" date="2015-06" db="EMBL/GenBank/DDBJ databases">
        <authorList>
            <person name="Joergensen T."/>
        </authorList>
    </citation>
    <scope>NUCLEOTIDE SEQUENCE</scope>
    <source>
        <strain evidence="3">RGRH1847</strain>
    </source>
</reference>
<accession>A0A0H5Q9Q1</accession>
<dbReference type="InterPro" id="IPR036162">
    <property type="entry name" value="Resolvase-like_N_sf"/>
</dbReference>
<dbReference type="Pfam" id="PF13408">
    <property type="entry name" value="Zn_ribbon_recom"/>
    <property type="match status" value="1"/>
</dbReference>
<dbReference type="PANTHER" id="PTHR30461:SF23">
    <property type="entry name" value="DNA RECOMBINASE-RELATED"/>
    <property type="match status" value="1"/>
</dbReference>
<dbReference type="Gene3D" id="3.40.50.1390">
    <property type="entry name" value="Resolvase, N-terminal catalytic domain"/>
    <property type="match status" value="1"/>
</dbReference>
<dbReference type="InterPro" id="IPR011109">
    <property type="entry name" value="DNA_bind_recombinase_dom"/>
</dbReference>
<feature type="domain" description="Resolvase/invertase-type recombinase catalytic" evidence="1">
    <location>
        <begin position="17"/>
        <end position="168"/>
    </location>
</feature>
<dbReference type="PROSITE" id="PS51736">
    <property type="entry name" value="RECOMBINASES_3"/>
    <property type="match status" value="1"/>
</dbReference>
<organism evidence="3">
    <name type="scientific">uncultured prokaryote</name>
    <dbReference type="NCBI Taxonomy" id="198431"/>
    <lineage>
        <taxon>unclassified sequences</taxon>
        <taxon>environmental samples</taxon>
    </lineage>
</organism>
<dbReference type="InterPro" id="IPR006119">
    <property type="entry name" value="Resolv_N"/>
</dbReference>
<dbReference type="EMBL" id="LN854341">
    <property type="protein sequence ID" value="CRY98110.1"/>
    <property type="molecule type" value="Genomic_DNA"/>
</dbReference>
<dbReference type="SMART" id="SM00857">
    <property type="entry name" value="Resolvase"/>
    <property type="match status" value="1"/>
</dbReference>
<sequence length="527" mass="61710">MSSTDDAISYGRRGQIRCAIYTRLSKEDEDKRQPESESIQNQKSLLTRYAIDHGWDIYSIFCDEDFSGVDSDRPDFNRMIEAAKQKKFQIVLCKSQSRFTRDMELVEKYIHNLFPIWGIRFIAVADNADTEVKGNKKARQINGLVNEWYLEDLSENVRMVFDLKRREGKYIGGFPIYGYRKDPADKNHILIDPEAAEVVRQIYRWSLEGHGRQNIAWLLNQRGISNPTRYKAERGWTCNHPIKNDFGLWNKVTVGRILTNEMYTGVMIQGRRRKVSYKSKVIIDTPEDQWYRVEGTHEAIIDRRTFEMVQRGLKLRTRTDGTGEAHLLSGLVKCADCGSTMSKCSNGSRSYLRCKLYADGGSKRLCTRHSVRLDQLIDLISERIRYYVQTYYQLDPKDLQPQKDTRWETLEREKKSLSAQLEKRSQALKTLYLDRVAGILSEEQFVELNQSFLEEKNRLEGRLERIGEELEERKQPQQQSTLMERARELLRLETVPRELVVGLVDKIEVCERDPETGRQEIKVTWKF</sequence>
<dbReference type="PANTHER" id="PTHR30461">
    <property type="entry name" value="DNA-INVERTASE FROM LAMBDOID PROPHAGE"/>
    <property type="match status" value="1"/>
</dbReference>
<dbReference type="GO" id="GO:0000150">
    <property type="term" value="F:DNA strand exchange activity"/>
    <property type="evidence" value="ECO:0007669"/>
    <property type="project" value="InterPro"/>
</dbReference>
<dbReference type="InterPro" id="IPR050639">
    <property type="entry name" value="SSR_resolvase"/>
</dbReference>
<dbReference type="InterPro" id="IPR038109">
    <property type="entry name" value="DNA_bind_recomb_sf"/>
</dbReference>
<evidence type="ECO:0008006" key="4">
    <source>
        <dbReference type="Google" id="ProtNLM"/>
    </source>
</evidence>